<protein>
    <submittedName>
        <fullName evidence="2">Uncharacterized protein</fullName>
    </submittedName>
</protein>
<evidence type="ECO:0000256" key="1">
    <source>
        <dbReference type="SAM" id="Phobius"/>
    </source>
</evidence>
<dbReference type="AlphaFoldDB" id="A0A2T2NS06"/>
<evidence type="ECO:0000313" key="3">
    <source>
        <dbReference type="Proteomes" id="UP000240883"/>
    </source>
</evidence>
<proteinExistence type="predicted"/>
<reference evidence="2 3" key="1">
    <citation type="journal article" date="2018" name="Front. Microbiol.">
        <title>Genome-Wide Analysis of Corynespora cassiicola Leaf Fall Disease Putative Effectors.</title>
        <authorList>
            <person name="Lopez D."/>
            <person name="Ribeiro S."/>
            <person name="Label P."/>
            <person name="Fumanal B."/>
            <person name="Venisse J.S."/>
            <person name="Kohler A."/>
            <person name="de Oliveira R.R."/>
            <person name="Labutti K."/>
            <person name="Lipzen A."/>
            <person name="Lail K."/>
            <person name="Bauer D."/>
            <person name="Ohm R.A."/>
            <person name="Barry K.W."/>
            <person name="Spatafora J."/>
            <person name="Grigoriev I.V."/>
            <person name="Martin F.M."/>
            <person name="Pujade-Renaud V."/>
        </authorList>
    </citation>
    <scope>NUCLEOTIDE SEQUENCE [LARGE SCALE GENOMIC DNA]</scope>
    <source>
        <strain evidence="2 3">Philippines</strain>
    </source>
</reference>
<name>A0A2T2NS06_CORCC</name>
<evidence type="ECO:0000313" key="2">
    <source>
        <dbReference type="EMBL" id="PSN68149.1"/>
    </source>
</evidence>
<keyword evidence="1" id="KW-1133">Transmembrane helix</keyword>
<keyword evidence="1" id="KW-0812">Transmembrane</keyword>
<organism evidence="2 3">
    <name type="scientific">Corynespora cassiicola Philippines</name>
    <dbReference type="NCBI Taxonomy" id="1448308"/>
    <lineage>
        <taxon>Eukaryota</taxon>
        <taxon>Fungi</taxon>
        <taxon>Dikarya</taxon>
        <taxon>Ascomycota</taxon>
        <taxon>Pezizomycotina</taxon>
        <taxon>Dothideomycetes</taxon>
        <taxon>Pleosporomycetidae</taxon>
        <taxon>Pleosporales</taxon>
        <taxon>Corynesporascaceae</taxon>
        <taxon>Corynespora</taxon>
    </lineage>
</organism>
<gene>
    <name evidence="2" type="ORF">BS50DRAFT_358300</name>
</gene>
<sequence>MSMASLLHEKDASLDFLGHIMLPAACRISQVGPMHSFTQLMYFHLSPVMTWAHKSAGFQGTQTLYDIKRWFPHVTVTAPRSIIFLISRNCSPSYIAPLSPILFLFVNLLAMSVATSSP</sequence>
<dbReference type="EMBL" id="KZ678134">
    <property type="protein sequence ID" value="PSN68149.1"/>
    <property type="molecule type" value="Genomic_DNA"/>
</dbReference>
<dbReference type="Proteomes" id="UP000240883">
    <property type="component" value="Unassembled WGS sequence"/>
</dbReference>
<feature type="transmembrane region" description="Helical" evidence="1">
    <location>
        <begin position="94"/>
        <end position="114"/>
    </location>
</feature>
<keyword evidence="1" id="KW-0472">Membrane</keyword>
<keyword evidence="3" id="KW-1185">Reference proteome</keyword>
<accession>A0A2T2NS06</accession>